<keyword evidence="4" id="KW-0326">Glycosidase</keyword>
<dbReference type="InterPro" id="IPR003644">
    <property type="entry name" value="Calx_beta"/>
</dbReference>
<dbReference type="SUPFAM" id="SSF63446">
    <property type="entry name" value="Type I dockerin domain"/>
    <property type="match status" value="1"/>
</dbReference>
<keyword evidence="4" id="KW-0378">Hydrolase</keyword>
<evidence type="ECO:0000256" key="3">
    <source>
        <dbReference type="ARBA" id="ARBA00022837"/>
    </source>
</evidence>
<dbReference type="Gene3D" id="1.20.1270.90">
    <property type="entry name" value="AF1782-like"/>
    <property type="match status" value="1"/>
</dbReference>
<evidence type="ECO:0000259" key="6">
    <source>
        <dbReference type="PROSITE" id="PS51766"/>
    </source>
</evidence>
<protein>
    <submittedName>
        <fullName evidence="7">Discoidin domain-containing protein</fullName>
    </submittedName>
</protein>
<keyword evidence="3" id="KW-0106">Calcium</keyword>
<dbReference type="SUPFAM" id="SSF49785">
    <property type="entry name" value="Galactose-binding domain-like"/>
    <property type="match status" value="2"/>
</dbReference>
<dbReference type="AlphaFoldDB" id="A0A9D1S7M8"/>
<evidence type="ECO:0000313" key="7">
    <source>
        <dbReference type="EMBL" id="HIU49895.1"/>
    </source>
</evidence>
<evidence type="ECO:0000259" key="5">
    <source>
        <dbReference type="PROSITE" id="PS50022"/>
    </source>
</evidence>
<evidence type="ECO:0000313" key="8">
    <source>
        <dbReference type="Proteomes" id="UP000824118"/>
    </source>
</evidence>
<dbReference type="SMART" id="SM00237">
    <property type="entry name" value="Calx_beta"/>
    <property type="match status" value="1"/>
</dbReference>
<dbReference type="GO" id="GO:0016020">
    <property type="term" value="C:membrane"/>
    <property type="evidence" value="ECO:0007669"/>
    <property type="project" value="InterPro"/>
</dbReference>
<dbReference type="Gene3D" id="2.60.40.2030">
    <property type="match status" value="1"/>
</dbReference>
<dbReference type="InterPro" id="IPR038081">
    <property type="entry name" value="CalX-like_sf"/>
</dbReference>
<organism evidence="7 8">
    <name type="scientific">Candidatus Limousia pullorum</name>
    <dbReference type="NCBI Taxonomy" id="2840860"/>
    <lineage>
        <taxon>Bacteria</taxon>
        <taxon>Bacillati</taxon>
        <taxon>Bacillota</taxon>
        <taxon>Clostridia</taxon>
        <taxon>Eubacteriales</taxon>
        <taxon>Oscillospiraceae</taxon>
        <taxon>Oscillospiraceae incertae sedis</taxon>
        <taxon>Candidatus Limousia</taxon>
    </lineage>
</organism>
<dbReference type="Pfam" id="PF03160">
    <property type="entry name" value="Calx-beta"/>
    <property type="match status" value="1"/>
</dbReference>
<dbReference type="EMBL" id="DVNG01000035">
    <property type="protein sequence ID" value="HIU49895.1"/>
    <property type="molecule type" value="Genomic_DNA"/>
</dbReference>
<keyword evidence="2" id="KW-0677">Repeat</keyword>
<dbReference type="Proteomes" id="UP000824118">
    <property type="component" value="Unassembled WGS sequence"/>
</dbReference>
<dbReference type="PROSITE" id="PS00018">
    <property type="entry name" value="EF_HAND_1"/>
    <property type="match status" value="1"/>
</dbReference>
<name>A0A9D1S7M8_9FIRM</name>
<dbReference type="GO" id="GO:0007154">
    <property type="term" value="P:cell communication"/>
    <property type="evidence" value="ECO:0007669"/>
    <property type="project" value="InterPro"/>
</dbReference>
<dbReference type="Pfam" id="PF00404">
    <property type="entry name" value="Dockerin_1"/>
    <property type="match status" value="1"/>
</dbReference>
<dbReference type="InterPro" id="IPR000421">
    <property type="entry name" value="FA58C"/>
</dbReference>
<feature type="domain" description="Dockerin" evidence="6">
    <location>
        <begin position="808"/>
        <end position="872"/>
    </location>
</feature>
<sequence length="880" mass="95707">ETYKPSNLIDEYTLNTSVTKEERVYDETCWAPEDGAKEGSVIIDLGSEQTFDTIKIEEYIQKGQRISEFTIEYMNERGQWKEFYSGKTIGSQSVTRHAPVTSSQIRITVKSDYATPILNDVGIYKGPETFELEEDDSIEFIVDESQLDYTSIKDATRTGTWQTADNTHFWSSGTNSSVTFKFTGTAFYVKAIEDPNHSSFEVVVDGKSMGTVNLNNSTRIENKIVYYSDDIGYGEHTVELKTLNSSGKTCIDVYGIYGLNIEEGIFEVGNLTYDIAETDTVQLEVVRKHGSKGAATVNFSTTTGSAQQNMNYEYKDGTLEFADGETSKVIDVKIYAHKDTTSMLNFYLDINTAEGARLGLNTRAVINIHPADKTATFESLNALIAEAKALLDNPEVTEEAKAYLNEKIAFAEKAAAQPDAEQSVYGGATTALRMAIDNAGVDSSVLNLAVSGTVAFEAEDAKLEQAVAGDKNIHIVEGDNYSGGKKVGWVKAGDKIIIPFYAEAAGTYTMDMYAQSGRVEGSHTSNKFDISGTNVEETSVEFYGSVDAPIKKYTCEIVVTKSGAGELVLTAAADHDGPDVDKFEFTCKEISQEGLLVLPTDGSEVSFEAEDAQLVPTVEDNEHLHTKESSKASGGVMLDWYMAGDKVIIPFYAEKAGTYNVDIYAECGRVEGTNKPNRLLLTGKKVEEDELDFYGSSATAPQIEKRSYQIVVTESGIGELVFTAAEGYDGPNLDKLVFSLDVPVTVDKTALDAKIKEAEAIENVYTANSFKALTDAIAAGKVIFDKDDAQQTEVDNAVTAIAEAIEALAYNSGDTDHDGALSIIDVTAIQSHIVDKAVENFDEKLADANKDGIINIIDATIVQLVVSGKYTLDGDGNIVH</sequence>
<reference evidence="7" key="2">
    <citation type="journal article" date="2021" name="PeerJ">
        <title>Extensive microbial diversity within the chicken gut microbiome revealed by metagenomics and culture.</title>
        <authorList>
            <person name="Gilroy R."/>
            <person name="Ravi A."/>
            <person name="Getino M."/>
            <person name="Pursley I."/>
            <person name="Horton D.L."/>
            <person name="Alikhan N.F."/>
            <person name="Baker D."/>
            <person name="Gharbi K."/>
            <person name="Hall N."/>
            <person name="Watson M."/>
            <person name="Adriaenssens E.M."/>
            <person name="Foster-Nyarko E."/>
            <person name="Jarju S."/>
            <person name="Secka A."/>
            <person name="Antonio M."/>
            <person name="Oren A."/>
            <person name="Chaudhuri R.R."/>
            <person name="La Ragione R."/>
            <person name="Hildebrand F."/>
            <person name="Pallen M.J."/>
        </authorList>
    </citation>
    <scope>NUCLEOTIDE SEQUENCE</scope>
    <source>
        <strain evidence="7">ChiGjej1B1-1684</strain>
    </source>
</reference>
<dbReference type="PROSITE" id="PS51766">
    <property type="entry name" value="DOCKERIN"/>
    <property type="match status" value="1"/>
</dbReference>
<proteinExistence type="predicted"/>
<accession>A0A9D1S7M8</accession>
<reference evidence="7" key="1">
    <citation type="submission" date="2020-10" db="EMBL/GenBank/DDBJ databases">
        <authorList>
            <person name="Gilroy R."/>
        </authorList>
    </citation>
    <scope>NUCLEOTIDE SEQUENCE</scope>
    <source>
        <strain evidence="7">ChiGjej1B1-1684</strain>
    </source>
</reference>
<dbReference type="Gene3D" id="1.10.1330.10">
    <property type="entry name" value="Dockerin domain"/>
    <property type="match status" value="1"/>
</dbReference>
<dbReference type="InterPro" id="IPR018247">
    <property type="entry name" value="EF_Hand_1_Ca_BS"/>
</dbReference>
<dbReference type="CDD" id="cd14256">
    <property type="entry name" value="Dockerin_I"/>
    <property type="match status" value="1"/>
</dbReference>
<dbReference type="InterPro" id="IPR016134">
    <property type="entry name" value="Dockerin_dom"/>
</dbReference>
<feature type="non-terminal residue" evidence="7">
    <location>
        <position position="1"/>
    </location>
</feature>
<dbReference type="Gene3D" id="2.60.120.260">
    <property type="entry name" value="Galactose-binding domain-like"/>
    <property type="match status" value="4"/>
</dbReference>
<evidence type="ECO:0000256" key="2">
    <source>
        <dbReference type="ARBA" id="ARBA00022737"/>
    </source>
</evidence>
<dbReference type="CDD" id="cd02795">
    <property type="entry name" value="CBM6-CBM35-CBM36_like"/>
    <property type="match status" value="1"/>
</dbReference>
<evidence type="ECO:0000256" key="4">
    <source>
        <dbReference type="ARBA" id="ARBA00023295"/>
    </source>
</evidence>
<dbReference type="InterPro" id="IPR036439">
    <property type="entry name" value="Dockerin_dom_sf"/>
</dbReference>
<dbReference type="GO" id="GO:0000272">
    <property type="term" value="P:polysaccharide catabolic process"/>
    <property type="evidence" value="ECO:0007669"/>
    <property type="project" value="InterPro"/>
</dbReference>
<dbReference type="InterPro" id="IPR002105">
    <property type="entry name" value="Dockerin_1_rpt"/>
</dbReference>
<dbReference type="InterPro" id="IPR008979">
    <property type="entry name" value="Galactose-bd-like_sf"/>
</dbReference>
<feature type="domain" description="F5/8 type C" evidence="5">
    <location>
        <begin position="1"/>
        <end position="126"/>
    </location>
</feature>
<dbReference type="GO" id="GO:0004553">
    <property type="term" value="F:hydrolase activity, hydrolyzing O-glycosyl compounds"/>
    <property type="evidence" value="ECO:0007669"/>
    <property type="project" value="InterPro"/>
</dbReference>
<comment type="caution">
    <text evidence="7">The sequence shown here is derived from an EMBL/GenBank/DDBJ whole genome shotgun (WGS) entry which is preliminary data.</text>
</comment>
<dbReference type="PROSITE" id="PS50022">
    <property type="entry name" value="FA58C_3"/>
    <property type="match status" value="1"/>
</dbReference>
<dbReference type="Pfam" id="PF00754">
    <property type="entry name" value="F5_F8_type_C"/>
    <property type="match status" value="1"/>
</dbReference>
<evidence type="ECO:0000256" key="1">
    <source>
        <dbReference type="ARBA" id="ARBA00022729"/>
    </source>
</evidence>
<gene>
    <name evidence="7" type="ORF">IAD22_02615</name>
</gene>
<keyword evidence="1" id="KW-0732">Signal</keyword>
<dbReference type="SUPFAM" id="SSF141072">
    <property type="entry name" value="CalX-like"/>
    <property type="match status" value="1"/>
</dbReference>